<keyword evidence="2" id="KW-1185">Reference proteome</keyword>
<organism evidence="1 2">
    <name type="scientific">Caerostris extrusa</name>
    <name type="common">Bark spider</name>
    <name type="synonym">Caerostris bankana</name>
    <dbReference type="NCBI Taxonomy" id="172846"/>
    <lineage>
        <taxon>Eukaryota</taxon>
        <taxon>Metazoa</taxon>
        <taxon>Ecdysozoa</taxon>
        <taxon>Arthropoda</taxon>
        <taxon>Chelicerata</taxon>
        <taxon>Arachnida</taxon>
        <taxon>Araneae</taxon>
        <taxon>Araneomorphae</taxon>
        <taxon>Entelegynae</taxon>
        <taxon>Araneoidea</taxon>
        <taxon>Araneidae</taxon>
        <taxon>Caerostris</taxon>
    </lineage>
</organism>
<comment type="caution">
    <text evidence="1">The sequence shown here is derived from an EMBL/GenBank/DDBJ whole genome shotgun (WGS) entry which is preliminary data.</text>
</comment>
<reference evidence="1 2" key="1">
    <citation type="submission" date="2021-06" db="EMBL/GenBank/DDBJ databases">
        <title>Caerostris extrusa draft genome.</title>
        <authorList>
            <person name="Kono N."/>
            <person name="Arakawa K."/>
        </authorList>
    </citation>
    <scope>NUCLEOTIDE SEQUENCE [LARGE SCALE GENOMIC DNA]</scope>
</reference>
<dbReference type="Pfam" id="PF10274">
    <property type="entry name" value="ParcG"/>
    <property type="match status" value="1"/>
</dbReference>
<dbReference type="GO" id="GO:0030544">
    <property type="term" value="F:Hsp70 protein binding"/>
    <property type="evidence" value="ECO:0007669"/>
    <property type="project" value="TreeGrafter"/>
</dbReference>
<dbReference type="InterPro" id="IPR019399">
    <property type="entry name" value="Parkin_co-regulated_protein"/>
</dbReference>
<dbReference type="PANTHER" id="PTHR21207">
    <property type="entry name" value="PARKIN COREGULATED GENE PROTEIN PARK2 COREGULATED"/>
    <property type="match status" value="1"/>
</dbReference>
<dbReference type="GO" id="GO:0051879">
    <property type="term" value="F:Hsp90 protein binding"/>
    <property type="evidence" value="ECO:0007669"/>
    <property type="project" value="TreeGrafter"/>
</dbReference>
<name>A0AAV4NWD7_CAEEX</name>
<proteinExistence type="predicted"/>
<evidence type="ECO:0000313" key="2">
    <source>
        <dbReference type="Proteomes" id="UP001054945"/>
    </source>
</evidence>
<protein>
    <submittedName>
        <fullName evidence="1">Parkin coregulated protein</fullName>
    </submittedName>
</protein>
<dbReference type="EMBL" id="BPLR01021394">
    <property type="protein sequence ID" value="GIX89124.1"/>
    <property type="molecule type" value="Genomic_DNA"/>
</dbReference>
<accession>A0AAV4NWD7</accession>
<evidence type="ECO:0000313" key="1">
    <source>
        <dbReference type="EMBL" id="GIX89124.1"/>
    </source>
</evidence>
<dbReference type="Proteomes" id="UP001054945">
    <property type="component" value="Unassembled WGS sequence"/>
</dbReference>
<dbReference type="PANTHER" id="PTHR21207:SF2">
    <property type="entry name" value="PARKIN COREGULATED GENE PROTEIN"/>
    <property type="match status" value="1"/>
</dbReference>
<dbReference type="AlphaFoldDB" id="A0AAV4NWD7"/>
<sequence>MLPVVLDYRRKSKWNALWWMVDINKVDFEYYLPIFADALDELDFPFDILARDGTIEMLHVAKDRVLNVLPEVICALKKALRTENPKI</sequence>
<gene>
    <name evidence="1" type="primary">Pacrg</name>
    <name evidence="1" type="ORF">CEXT_287181</name>
</gene>